<organism evidence="2 3">
    <name type="scientific">Tranquillimonas alkanivorans</name>
    <dbReference type="NCBI Taxonomy" id="441119"/>
    <lineage>
        <taxon>Bacteria</taxon>
        <taxon>Pseudomonadati</taxon>
        <taxon>Pseudomonadota</taxon>
        <taxon>Alphaproteobacteria</taxon>
        <taxon>Rhodobacterales</taxon>
        <taxon>Roseobacteraceae</taxon>
        <taxon>Tranquillimonas</taxon>
    </lineage>
</organism>
<dbReference type="RefSeq" id="WP_093424615.1">
    <property type="nucleotide sequence ID" value="NZ_FOXA01000019.1"/>
</dbReference>
<accession>A0A1I5UD64</accession>
<evidence type="ECO:0000313" key="3">
    <source>
        <dbReference type="Proteomes" id="UP000199356"/>
    </source>
</evidence>
<dbReference type="InterPro" id="IPR005939">
    <property type="entry name" value="BLH_phosphatase-like"/>
</dbReference>
<feature type="domain" description="Beta-lactamase hydrolase-like protein phosphatase-like" evidence="1">
    <location>
        <begin position="7"/>
        <end position="104"/>
    </location>
</feature>
<proteinExistence type="predicted"/>
<reference evidence="2 3" key="1">
    <citation type="submission" date="2016-10" db="EMBL/GenBank/DDBJ databases">
        <authorList>
            <person name="de Groot N.N."/>
        </authorList>
    </citation>
    <scope>NUCLEOTIDE SEQUENCE [LARGE SCALE GENOMIC DNA]</scope>
    <source>
        <strain evidence="2 3">DSM 19547</strain>
    </source>
</reference>
<dbReference type="GO" id="GO:0016787">
    <property type="term" value="F:hydrolase activity"/>
    <property type="evidence" value="ECO:0007669"/>
    <property type="project" value="InterPro"/>
</dbReference>
<protein>
    <submittedName>
        <fullName evidence="2">TIGR01244 family protein</fullName>
    </submittedName>
</protein>
<dbReference type="Pfam" id="PF04273">
    <property type="entry name" value="BLH_phosphatase"/>
    <property type="match status" value="1"/>
</dbReference>
<keyword evidence="3" id="KW-1185">Reference proteome</keyword>
<dbReference type="Gene3D" id="3.90.190.10">
    <property type="entry name" value="Protein tyrosine phosphatase superfamily"/>
    <property type="match status" value="1"/>
</dbReference>
<sequence>MENTVAITDAFTVAKFEPGKEEFARVAEDGFRSIVSLQVGDEEQKVPPEEERRLAEEAGLAFYHQGVSKQDLSDEEVDRFRDRLENLPKPVLLHCSSGKRAGAMTMMHVASEQDMSGDEVISKAEEMGFECDTPELEAFVKSYVDRHGG</sequence>
<dbReference type="InterPro" id="IPR029021">
    <property type="entry name" value="Prot-tyrosine_phosphatase-like"/>
</dbReference>
<dbReference type="AlphaFoldDB" id="A0A1I5UD64"/>
<dbReference type="EMBL" id="FOXA01000019">
    <property type="protein sequence ID" value="SFP93195.1"/>
    <property type="molecule type" value="Genomic_DNA"/>
</dbReference>
<dbReference type="STRING" id="441119.SAMN04488047_11941"/>
<dbReference type="OrthoDB" id="9805710at2"/>
<gene>
    <name evidence="2" type="ORF">SAMN04488047_11941</name>
</gene>
<name>A0A1I5UD64_9RHOB</name>
<dbReference type="Proteomes" id="UP000199356">
    <property type="component" value="Unassembled WGS sequence"/>
</dbReference>
<evidence type="ECO:0000259" key="1">
    <source>
        <dbReference type="Pfam" id="PF04273"/>
    </source>
</evidence>
<evidence type="ECO:0000313" key="2">
    <source>
        <dbReference type="EMBL" id="SFP93195.1"/>
    </source>
</evidence>
<dbReference type="SUPFAM" id="SSF52799">
    <property type="entry name" value="(Phosphotyrosine protein) phosphatases II"/>
    <property type="match status" value="1"/>
</dbReference>